<name>A0A1S8YQI8_9GAMM</name>
<evidence type="ECO:0000313" key="6">
    <source>
        <dbReference type="EMBL" id="OON41409.1"/>
    </source>
</evidence>
<dbReference type="Pfam" id="PF01124">
    <property type="entry name" value="MAPEG"/>
    <property type="match status" value="1"/>
</dbReference>
<feature type="transmembrane region" description="Helical" evidence="5">
    <location>
        <begin position="6"/>
        <end position="22"/>
    </location>
</feature>
<protein>
    <recommendedName>
        <fullName evidence="8">Glutathione S-transferase</fullName>
    </recommendedName>
</protein>
<dbReference type="STRING" id="1926881.BTJ39_05455"/>
<keyword evidence="3 5" id="KW-1133">Transmembrane helix</keyword>
<dbReference type="RefSeq" id="WP_078001661.1">
    <property type="nucleotide sequence ID" value="NZ_MRUL01000002.1"/>
</dbReference>
<feature type="transmembrane region" description="Helical" evidence="5">
    <location>
        <begin position="107"/>
        <end position="124"/>
    </location>
</feature>
<evidence type="ECO:0000256" key="2">
    <source>
        <dbReference type="ARBA" id="ARBA00022692"/>
    </source>
</evidence>
<sequence>MVSALYAVIGTLFILKFSFDVIRLRRQYRVPTGDGGFSELRLAIRVQGNSIEYIPITLILLLLAEMNGAEIWILHALAVLFFIGRALHARGLRHSILFWRRNGMMMTLAAIIAMLVVNLVYLPWELVLSVH</sequence>
<reference evidence="6 7" key="1">
    <citation type="submission" date="2016-12" db="EMBL/GenBank/DDBJ databases">
        <title>Izhakiella australiana sp. nov. of genus Izhakiella isolated from Australian desert.</title>
        <authorList>
            <person name="Ji M."/>
        </authorList>
    </citation>
    <scope>NUCLEOTIDE SEQUENCE [LARGE SCALE GENOMIC DNA]</scope>
    <source>
        <strain evidence="6 7">D4N98</strain>
    </source>
</reference>
<evidence type="ECO:0000256" key="1">
    <source>
        <dbReference type="ARBA" id="ARBA00004370"/>
    </source>
</evidence>
<evidence type="ECO:0000256" key="4">
    <source>
        <dbReference type="ARBA" id="ARBA00023136"/>
    </source>
</evidence>
<dbReference type="PANTHER" id="PTHR35814:SF1">
    <property type="entry name" value="GLUTATHIONE S-TRANSFERASE-RELATED"/>
    <property type="match status" value="1"/>
</dbReference>
<keyword evidence="2 5" id="KW-0812">Transmembrane</keyword>
<dbReference type="InterPro" id="IPR001129">
    <property type="entry name" value="Membr-assoc_MAPEG"/>
</dbReference>
<evidence type="ECO:0000313" key="7">
    <source>
        <dbReference type="Proteomes" id="UP000190667"/>
    </source>
</evidence>
<evidence type="ECO:0000256" key="5">
    <source>
        <dbReference type="SAM" id="Phobius"/>
    </source>
</evidence>
<proteinExistence type="predicted"/>
<evidence type="ECO:0000256" key="3">
    <source>
        <dbReference type="ARBA" id="ARBA00022989"/>
    </source>
</evidence>
<dbReference type="InterPro" id="IPR023352">
    <property type="entry name" value="MAPEG-like_dom_sf"/>
</dbReference>
<accession>A0A1S8YQI8</accession>
<dbReference type="Gene3D" id="1.20.120.550">
    <property type="entry name" value="Membrane associated eicosanoid/glutathione metabolism-like domain"/>
    <property type="match status" value="1"/>
</dbReference>
<gene>
    <name evidence="6" type="ORF">BTJ39_05455</name>
</gene>
<dbReference type="PANTHER" id="PTHR35814">
    <property type="match status" value="1"/>
</dbReference>
<comment type="subcellular location">
    <subcellularLocation>
        <location evidence="1">Membrane</location>
    </subcellularLocation>
</comment>
<dbReference type="Proteomes" id="UP000190667">
    <property type="component" value="Unassembled WGS sequence"/>
</dbReference>
<feature type="transmembrane region" description="Helical" evidence="5">
    <location>
        <begin position="69"/>
        <end position="87"/>
    </location>
</feature>
<organism evidence="6 7">
    <name type="scientific">Izhakiella australiensis</name>
    <dbReference type="NCBI Taxonomy" id="1926881"/>
    <lineage>
        <taxon>Bacteria</taxon>
        <taxon>Pseudomonadati</taxon>
        <taxon>Pseudomonadota</taxon>
        <taxon>Gammaproteobacteria</taxon>
        <taxon>Enterobacterales</taxon>
        <taxon>Erwiniaceae</taxon>
        <taxon>Izhakiella</taxon>
    </lineage>
</organism>
<dbReference type="SUPFAM" id="SSF161084">
    <property type="entry name" value="MAPEG domain-like"/>
    <property type="match status" value="1"/>
</dbReference>
<dbReference type="OrthoDB" id="8537976at2"/>
<keyword evidence="7" id="KW-1185">Reference proteome</keyword>
<evidence type="ECO:0008006" key="8">
    <source>
        <dbReference type="Google" id="ProtNLM"/>
    </source>
</evidence>
<dbReference type="EMBL" id="MRUL01000002">
    <property type="protein sequence ID" value="OON41409.1"/>
    <property type="molecule type" value="Genomic_DNA"/>
</dbReference>
<comment type="caution">
    <text evidence="6">The sequence shown here is derived from an EMBL/GenBank/DDBJ whole genome shotgun (WGS) entry which is preliminary data.</text>
</comment>
<keyword evidence="4 5" id="KW-0472">Membrane</keyword>
<dbReference type="GO" id="GO:0016020">
    <property type="term" value="C:membrane"/>
    <property type="evidence" value="ECO:0007669"/>
    <property type="project" value="UniProtKB-SubCell"/>
</dbReference>
<dbReference type="AlphaFoldDB" id="A0A1S8YQI8"/>